<evidence type="ECO:0000313" key="3">
    <source>
        <dbReference type="Proteomes" id="UP001147747"/>
    </source>
</evidence>
<evidence type="ECO:0000313" key="2">
    <source>
        <dbReference type="EMBL" id="KAJ5407849.1"/>
    </source>
</evidence>
<dbReference type="EMBL" id="JAPZBU010000004">
    <property type="protein sequence ID" value="KAJ5407849.1"/>
    <property type="molecule type" value="Genomic_DNA"/>
</dbReference>
<comment type="caution">
    <text evidence="2">The sequence shown here is derived from an EMBL/GenBank/DDBJ whole genome shotgun (WGS) entry which is preliminary data.</text>
</comment>
<reference evidence="2" key="1">
    <citation type="submission" date="2022-12" db="EMBL/GenBank/DDBJ databases">
        <authorList>
            <person name="Petersen C."/>
        </authorList>
    </citation>
    <scope>NUCLEOTIDE SEQUENCE</scope>
    <source>
        <strain evidence="2">IBT 29677</strain>
    </source>
</reference>
<sequence length="191" mass="20538">MKFIFTLVSVLVLLAMMAEGRSLYQGSPAAVHDEQSLNDLAKDNSGTILYANNVARATVTEGLTRYHTAPPSDAVIFHDEQSLSDLIKVNPDTLLHPENGGYYLKNMEEAVIGVAADGLCDYLGASFAFFNDDAGANVMEEPECLHEKVLRAVVLSLSQTAVSVPTALVLGIASTEVVLHALTRSFVLSRL</sequence>
<feature type="signal peptide" evidence="1">
    <location>
        <begin position="1"/>
        <end position="20"/>
    </location>
</feature>
<name>A0A9X0BCT4_9EURO</name>
<protein>
    <submittedName>
        <fullName evidence="2">Uncharacterized protein</fullName>
    </submittedName>
</protein>
<evidence type="ECO:0000256" key="1">
    <source>
        <dbReference type="SAM" id="SignalP"/>
    </source>
</evidence>
<gene>
    <name evidence="2" type="ORF">N7509_001732</name>
</gene>
<keyword evidence="1" id="KW-0732">Signal</keyword>
<dbReference type="Proteomes" id="UP001147747">
    <property type="component" value="Unassembled WGS sequence"/>
</dbReference>
<reference evidence="2" key="2">
    <citation type="journal article" date="2023" name="IMA Fungus">
        <title>Comparative genomic study of the Penicillium genus elucidates a diverse pangenome and 15 lateral gene transfer events.</title>
        <authorList>
            <person name="Petersen C."/>
            <person name="Sorensen T."/>
            <person name="Nielsen M.R."/>
            <person name="Sondergaard T.E."/>
            <person name="Sorensen J.L."/>
            <person name="Fitzpatrick D.A."/>
            <person name="Frisvad J.C."/>
            <person name="Nielsen K.L."/>
        </authorList>
    </citation>
    <scope>NUCLEOTIDE SEQUENCE</scope>
    <source>
        <strain evidence="2">IBT 29677</strain>
    </source>
</reference>
<feature type="chain" id="PRO_5040850537" evidence="1">
    <location>
        <begin position="21"/>
        <end position="191"/>
    </location>
</feature>
<accession>A0A9X0BCT4</accession>
<dbReference type="AlphaFoldDB" id="A0A9X0BCT4"/>
<proteinExistence type="predicted"/>
<dbReference type="GeneID" id="81365349"/>
<dbReference type="RefSeq" id="XP_056492164.1">
    <property type="nucleotide sequence ID" value="XM_056626369.1"/>
</dbReference>
<organism evidence="2 3">
    <name type="scientific">Penicillium cosmopolitanum</name>
    <dbReference type="NCBI Taxonomy" id="1131564"/>
    <lineage>
        <taxon>Eukaryota</taxon>
        <taxon>Fungi</taxon>
        <taxon>Dikarya</taxon>
        <taxon>Ascomycota</taxon>
        <taxon>Pezizomycotina</taxon>
        <taxon>Eurotiomycetes</taxon>
        <taxon>Eurotiomycetidae</taxon>
        <taxon>Eurotiales</taxon>
        <taxon>Aspergillaceae</taxon>
        <taxon>Penicillium</taxon>
    </lineage>
</organism>
<keyword evidence="3" id="KW-1185">Reference proteome</keyword>
<dbReference type="OrthoDB" id="4435242at2759"/>